<feature type="domain" description="HTH gntR-type" evidence="4">
    <location>
        <begin position="13"/>
        <end position="80"/>
    </location>
</feature>
<keyword evidence="2" id="KW-0238">DNA-binding</keyword>
<accession>A0A8J3FUB2</accession>
<dbReference type="PRINTS" id="PR00035">
    <property type="entry name" value="HTHGNTR"/>
</dbReference>
<dbReference type="EMBL" id="BMMK01000007">
    <property type="protein sequence ID" value="GGM49301.1"/>
    <property type="molecule type" value="Genomic_DNA"/>
</dbReference>
<dbReference type="Pfam" id="PF07729">
    <property type="entry name" value="FCD"/>
    <property type="match status" value="1"/>
</dbReference>
<dbReference type="AlphaFoldDB" id="A0A8J3FUB2"/>
<reference evidence="5" key="2">
    <citation type="submission" date="2020-09" db="EMBL/GenBank/DDBJ databases">
        <authorList>
            <person name="Sun Q."/>
            <person name="Zhou Y."/>
        </authorList>
    </citation>
    <scope>NUCLEOTIDE SEQUENCE</scope>
    <source>
        <strain evidence="5">CGMCC 4.5737</strain>
    </source>
</reference>
<dbReference type="Pfam" id="PF00392">
    <property type="entry name" value="GntR"/>
    <property type="match status" value="1"/>
</dbReference>
<dbReference type="PANTHER" id="PTHR43537:SF5">
    <property type="entry name" value="UXU OPERON TRANSCRIPTIONAL REGULATOR"/>
    <property type="match status" value="1"/>
</dbReference>
<dbReference type="RefSeq" id="WP_189056277.1">
    <property type="nucleotide sequence ID" value="NZ_BMMK01000007.1"/>
</dbReference>
<dbReference type="GO" id="GO:0003677">
    <property type="term" value="F:DNA binding"/>
    <property type="evidence" value="ECO:0007669"/>
    <property type="project" value="UniProtKB-KW"/>
</dbReference>
<dbReference type="Gene3D" id="1.10.10.10">
    <property type="entry name" value="Winged helix-like DNA-binding domain superfamily/Winged helix DNA-binding domain"/>
    <property type="match status" value="1"/>
</dbReference>
<dbReference type="SMART" id="SM00895">
    <property type="entry name" value="FCD"/>
    <property type="match status" value="1"/>
</dbReference>
<dbReference type="InterPro" id="IPR008920">
    <property type="entry name" value="TF_FadR/GntR_C"/>
</dbReference>
<protein>
    <submittedName>
        <fullName evidence="5">GntR family transcriptional regulator</fullName>
    </submittedName>
</protein>
<evidence type="ECO:0000313" key="6">
    <source>
        <dbReference type="Proteomes" id="UP000637578"/>
    </source>
</evidence>
<dbReference type="InterPro" id="IPR036388">
    <property type="entry name" value="WH-like_DNA-bd_sf"/>
</dbReference>
<keyword evidence="1" id="KW-0805">Transcription regulation</keyword>
<name>A0A8J3FUB2_9PSEU</name>
<evidence type="ECO:0000259" key="4">
    <source>
        <dbReference type="PROSITE" id="PS50949"/>
    </source>
</evidence>
<dbReference type="GO" id="GO:0003700">
    <property type="term" value="F:DNA-binding transcription factor activity"/>
    <property type="evidence" value="ECO:0007669"/>
    <property type="project" value="InterPro"/>
</dbReference>
<evidence type="ECO:0000256" key="1">
    <source>
        <dbReference type="ARBA" id="ARBA00023015"/>
    </source>
</evidence>
<comment type="caution">
    <text evidence="5">The sequence shown here is derived from an EMBL/GenBank/DDBJ whole genome shotgun (WGS) entry which is preliminary data.</text>
</comment>
<dbReference type="Gene3D" id="1.20.120.530">
    <property type="entry name" value="GntR ligand-binding domain-like"/>
    <property type="match status" value="1"/>
</dbReference>
<dbReference type="SMART" id="SM00345">
    <property type="entry name" value="HTH_GNTR"/>
    <property type="match status" value="1"/>
</dbReference>
<organism evidence="5 6">
    <name type="scientific">Longimycelium tulufanense</name>
    <dbReference type="NCBI Taxonomy" id="907463"/>
    <lineage>
        <taxon>Bacteria</taxon>
        <taxon>Bacillati</taxon>
        <taxon>Actinomycetota</taxon>
        <taxon>Actinomycetes</taxon>
        <taxon>Pseudonocardiales</taxon>
        <taxon>Pseudonocardiaceae</taxon>
        <taxon>Longimycelium</taxon>
    </lineage>
</organism>
<dbReference type="PANTHER" id="PTHR43537">
    <property type="entry name" value="TRANSCRIPTIONAL REGULATOR, GNTR FAMILY"/>
    <property type="match status" value="1"/>
</dbReference>
<dbReference type="SUPFAM" id="SSF46785">
    <property type="entry name" value="Winged helix' DNA-binding domain"/>
    <property type="match status" value="1"/>
</dbReference>
<evidence type="ECO:0000313" key="5">
    <source>
        <dbReference type="EMBL" id="GGM49301.1"/>
    </source>
</evidence>
<sequence length="231" mass="25693">MGRLGELEPVPRRSTVEIISDELRSAILYGSLPPGGQLGEADLAARLGVSRGPLREAMQRLVQEGLLRSEPHRGLFVIELDEDDVRDIYYARLAVERAACQQIMQRNRGEALVTLNEALQGLVAAARRRDRVAMSDADQAFHQALVQASGSVRLERMAQTLLVETRMCLNALQETYPEPGDLVEEHRKLVEAIADGDEERLLRLIEEHMTDTIERLRPAERSAADPAPAAQ</sequence>
<dbReference type="Proteomes" id="UP000637578">
    <property type="component" value="Unassembled WGS sequence"/>
</dbReference>
<keyword evidence="6" id="KW-1185">Reference proteome</keyword>
<dbReference type="SUPFAM" id="SSF48008">
    <property type="entry name" value="GntR ligand-binding domain-like"/>
    <property type="match status" value="1"/>
</dbReference>
<keyword evidence="3" id="KW-0804">Transcription</keyword>
<dbReference type="CDD" id="cd07377">
    <property type="entry name" value="WHTH_GntR"/>
    <property type="match status" value="1"/>
</dbReference>
<dbReference type="InterPro" id="IPR036390">
    <property type="entry name" value="WH_DNA-bd_sf"/>
</dbReference>
<evidence type="ECO:0000256" key="3">
    <source>
        <dbReference type="ARBA" id="ARBA00023163"/>
    </source>
</evidence>
<dbReference type="InterPro" id="IPR011711">
    <property type="entry name" value="GntR_C"/>
</dbReference>
<proteinExistence type="predicted"/>
<dbReference type="PROSITE" id="PS50949">
    <property type="entry name" value="HTH_GNTR"/>
    <property type="match status" value="1"/>
</dbReference>
<evidence type="ECO:0000256" key="2">
    <source>
        <dbReference type="ARBA" id="ARBA00023125"/>
    </source>
</evidence>
<reference evidence="5" key="1">
    <citation type="journal article" date="2014" name="Int. J. Syst. Evol. Microbiol.">
        <title>Complete genome sequence of Corynebacterium casei LMG S-19264T (=DSM 44701T), isolated from a smear-ripened cheese.</title>
        <authorList>
            <consortium name="US DOE Joint Genome Institute (JGI-PGF)"/>
            <person name="Walter F."/>
            <person name="Albersmeier A."/>
            <person name="Kalinowski J."/>
            <person name="Ruckert C."/>
        </authorList>
    </citation>
    <scope>NUCLEOTIDE SEQUENCE</scope>
    <source>
        <strain evidence="5">CGMCC 4.5737</strain>
    </source>
</reference>
<gene>
    <name evidence="5" type="ORF">GCM10012275_20180</name>
</gene>
<dbReference type="InterPro" id="IPR000524">
    <property type="entry name" value="Tscrpt_reg_HTH_GntR"/>
</dbReference>